<proteinExistence type="predicted"/>
<dbReference type="EMBL" id="JAGKQM010000013">
    <property type="protein sequence ID" value="KAH0892800.1"/>
    <property type="molecule type" value="Genomic_DNA"/>
</dbReference>
<dbReference type="Proteomes" id="UP000824890">
    <property type="component" value="Unassembled WGS sequence"/>
</dbReference>
<keyword evidence="2" id="KW-1185">Reference proteome</keyword>
<comment type="caution">
    <text evidence="1">The sequence shown here is derived from an EMBL/GenBank/DDBJ whole genome shotgun (WGS) entry which is preliminary data.</text>
</comment>
<gene>
    <name evidence="1" type="ORF">HID58_055229</name>
</gene>
<sequence>GDISKNLCTYVKATCLHILPMSALRVGSMSLKPQCLLFFKKVFDETILTKTEVRFHVGLTSRR</sequence>
<name>A0ABQ8AJV0_BRANA</name>
<evidence type="ECO:0000313" key="1">
    <source>
        <dbReference type="EMBL" id="KAH0892800.1"/>
    </source>
</evidence>
<accession>A0ABQ8AJV0</accession>
<evidence type="ECO:0000313" key="2">
    <source>
        <dbReference type="Proteomes" id="UP000824890"/>
    </source>
</evidence>
<feature type="non-terminal residue" evidence="1">
    <location>
        <position position="1"/>
    </location>
</feature>
<protein>
    <submittedName>
        <fullName evidence="1">Uncharacterized protein</fullName>
    </submittedName>
</protein>
<reference evidence="1 2" key="1">
    <citation type="submission" date="2021-05" db="EMBL/GenBank/DDBJ databases">
        <title>Genome Assembly of Synthetic Allotetraploid Brassica napus Reveals Homoeologous Exchanges between Subgenomes.</title>
        <authorList>
            <person name="Davis J.T."/>
        </authorList>
    </citation>
    <scope>NUCLEOTIDE SEQUENCE [LARGE SCALE GENOMIC DNA]</scope>
    <source>
        <strain evidence="2">cv. Da-Ae</strain>
        <tissue evidence="1">Seedling</tissue>
    </source>
</reference>
<organism evidence="1 2">
    <name type="scientific">Brassica napus</name>
    <name type="common">Rape</name>
    <dbReference type="NCBI Taxonomy" id="3708"/>
    <lineage>
        <taxon>Eukaryota</taxon>
        <taxon>Viridiplantae</taxon>
        <taxon>Streptophyta</taxon>
        <taxon>Embryophyta</taxon>
        <taxon>Tracheophyta</taxon>
        <taxon>Spermatophyta</taxon>
        <taxon>Magnoliopsida</taxon>
        <taxon>eudicotyledons</taxon>
        <taxon>Gunneridae</taxon>
        <taxon>Pentapetalae</taxon>
        <taxon>rosids</taxon>
        <taxon>malvids</taxon>
        <taxon>Brassicales</taxon>
        <taxon>Brassicaceae</taxon>
        <taxon>Brassiceae</taxon>
        <taxon>Brassica</taxon>
    </lineage>
</organism>